<proteinExistence type="predicted"/>
<name>A0ABX5XWB4_9BACT</name>
<dbReference type="Proteomes" id="UP000318081">
    <property type="component" value="Chromosome"/>
</dbReference>
<evidence type="ECO:0000313" key="2">
    <source>
        <dbReference type="EMBL" id="QDV85847.1"/>
    </source>
</evidence>
<feature type="transmembrane region" description="Helical" evidence="1">
    <location>
        <begin position="250"/>
        <end position="270"/>
    </location>
</feature>
<evidence type="ECO:0000256" key="1">
    <source>
        <dbReference type="SAM" id="Phobius"/>
    </source>
</evidence>
<sequence length="280" mass="29931">MLNIPSGGAQAPWHFTHGFSVRGRSACAVPLTSGGCWGCAGPKSGDFGYNKSMLPITLSLLPTLVWVLLWLWIRPRSLPIQWLVAGMIAGALVCAPVYVAETLVDQIAPTDRWSRDFVQQVAGAACCEEFLKLVAVGGLLRWSGEPSSLRGTLAIAASVGIGFMTLENVVAVSNAASADSTAIGRQVSILAGHPSYQVIMGFCLARWQASRQTAWIIAAVAVPVVLHGWGDFSEAVFQDEPNPGSREDTIVFQSWIMSVFVTAMTAMACLKLSRKHEALA</sequence>
<feature type="transmembrane region" description="Helical" evidence="1">
    <location>
        <begin position="53"/>
        <end position="73"/>
    </location>
</feature>
<evidence type="ECO:0008006" key="4">
    <source>
        <dbReference type="Google" id="ProtNLM"/>
    </source>
</evidence>
<gene>
    <name evidence="2" type="ORF">TBK1r_48630</name>
</gene>
<dbReference type="PANTHER" id="PTHR36844:SF1">
    <property type="entry name" value="PROTEASE PRSW"/>
    <property type="match status" value="1"/>
</dbReference>
<keyword evidence="1" id="KW-0472">Membrane</keyword>
<dbReference type="InterPro" id="IPR026898">
    <property type="entry name" value="PrsW"/>
</dbReference>
<organism evidence="2 3">
    <name type="scientific">Stieleria magnilauensis</name>
    <dbReference type="NCBI Taxonomy" id="2527963"/>
    <lineage>
        <taxon>Bacteria</taxon>
        <taxon>Pseudomonadati</taxon>
        <taxon>Planctomycetota</taxon>
        <taxon>Planctomycetia</taxon>
        <taxon>Pirellulales</taxon>
        <taxon>Pirellulaceae</taxon>
        <taxon>Stieleria</taxon>
    </lineage>
</organism>
<feature type="transmembrane region" description="Helical" evidence="1">
    <location>
        <begin position="213"/>
        <end position="230"/>
    </location>
</feature>
<dbReference type="Pfam" id="PF13367">
    <property type="entry name" value="PrsW-protease"/>
    <property type="match status" value="1"/>
</dbReference>
<keyword evidence="1" id="KW-1133">Transmembrane helix</keyword>
<keyword evidence="1" id="KW-0812">Transmembrane</keyword>
<dbReference type="EMBL" id="CP036432">
    <property type="protein sequence ID" value="QDV85847.1"/>
    <property type="molecule type" value="Genomic_DNA"/>
</dbReference>
<accession>A0ABX5XWB4</accession>
<evidence type="ECO:0000313" key="3">
    <source>
        <dbReference type="Proteomes" id="UP000318081"/>
    </source>
</evidence>
<protein>
    <recommendedName>
        <fullName evidence="4">Protease PrsW</fullName>
    </recommendedName>
</protein>
<keyword evidence="3" id="KW-1185">Reference proteome</keyword>
<feature type="transmembrane region" description="Helical" evidence="1">
    <location>
        <begin position="79"/>
        <end position="99"/>
    </location>
</feature>
<reference evidence="2 3" key="1">
    <citation type="submission" date="2019-02" db="EMBL/GenBank/DDBJ databases">
        <title>Deep-cultivation of Planctomycetes and their phenomic and genomic characterization uncovers novel biology.</title>
        <authorList>
            <person name="Wiegand S."/>
            <person name="Jogler M."/>
            <person name="Boedeker C."/>
            <person name="Pinto D."/>
            <person name="Vollmers J."/>
            <person name="Rivas-Marin E."/>
            <person name="Kohn T."/>
            <person name="Peeters S.H."/>
            <person name="Heuer A."/>
            <person name="Rast P."/>
            <person name="Oberbeckmann S."/>
            <person name="Bunk B."/>
            <person name="Jeske O."/>
            <person name="Meyerdierks A."/>
            <person name="Storesund J.E."/>
            <person name="Kallscheuer N."/>
            <person name="Luecker S."/>
            <person name="Lage O.M."/>
            <person name="Pohl T."/>
            <person name="Merkel B.J."/>
            <person name="Hornburger P."/>
            <person name="Mueller R.-W."/>
            <person name="Bruemmer F."/>
            <person name="Labrenz M."/>
            <person name="Spormann A.M."/>
            <person name="Op den Camp H."/>
            <person name="Overmann J."/>
            <person name="Amann R."/>
            <person name="Jetten M.S.M."/>
            <person name="Mascher T."/>
            <person name="Medema M.H."/>
            <person name="Devos D.P."/>
            <person name="Kaster A.-K."/>
            <person name="Ovreas L."/>
            <person name="Rohde M."/>
            <person name="Galperin M.Y."/>
            <person name="Jogler C."/>
        </authorList>
    </citation>
    <scope>NUCLEOTIDE SEQUENCE [LARGE SCALE GENOMIC DNA]</scope>
    <source>
        <strain evidence="2 3">TBK1r</strain>
    </source>
</reference>
<dbReference type="PANTHER" id="PTHR36844">
    <property type="entry name" value="PROTEASE PRSW"/>
    <property type="match status" value="1"/>
</dbReference>